<name>A0A392V1A7_9FABA</name>
<dbReference type="InterPro" id="IPR043502">
    <property type="entry name" value="DNA/RNA_pol_sf"/>
</dbReference>
<dbReference type="EMBL" id="LXQA010989940">
    <property type="protein sequence ID" value="MCI80190.1"/>
    <property type="molecule type" value="Genomic_DNA"/>
</dbReference>
<dbReference type="Gene3D" id="3.10.10.10">
    <property type="entry name" value="HIV Type 1 Reverse Transcriptase, subunit A, domain 1"/>
    <property type="match status" value="1"/>
</dbReference>
<evidence type="ECO:0000313" key="2">
    <source>
        <dbReference type="Proteomes" id="UP000265520"/>
    </source>
</evidence>
<reference evidence="1 2" key="1">
    <citation type="journal article" date="2018" name="Front. Plant Sci.">
        <title>Red Clover (Trifolium pratense) and Zigzag Clover (T. medium) - A Picture of Genomic Similarities and Differences.</title>
        <authorList>
            <person name="Dluhosova J."/>
            <person name="Istvanek J."/>
            <person name="Nedelnik J."/>
            <person name="Repkova J."/>
        </authorList>
    </citation>
    <scope>NUCLEOTIDE SEQUENCE [LARGE SCALE GENOMIC DNA]</scope>
    <source>
        <strain evidence="2">cv. 10/8</strain>
        <tissue evidence="1">Leaf</tissue>
    </source>
</reference>
<protein>
    <submittedName>
        <fullName evidence="1">Uncharacterized protein</fullName>
    </submittedName>
</protein>
<accession>A0A392V1A7</accession>
<organism evidence="1 2">
    <name type="scientific">Trifolium medium</name>
    <dbReference type="NCBI Taxonomy" id="97028"/>
    <lineage>
        <taxon>Eukaryota</taxon>
        <taxon>Viridiplantae</taxon>
        <taxon>Streptophyta</taxon>
        <taxon>Embryophyta</taxon>
        <taxon>Tracheophyta</taxon>
        <taxon>Spermatophyta</taxon>
        <taxon>Magnoliopsida</taxon>
        <taxon>eudicotyledons</taxon>
        <taxon>Gunneridae</taxon>
        <taxon>Pentapetalae</taxon>
        <taxon>rosids</taxon>
        <taxon>fabids</taxon>
        <taxon>Fabales</taxon>
        <taxon>Fabaceae</taxon>
        <taxon>Papilionoideae</taxon>
        <taxon>50 kb inversion clade</taxon>
        <taxon>NPAAA clade</taxon>
        <taxon>Hologalegina</taxon>
        <taxon>IRL clade</taxon>
        <taxon>Trifolieae</taxon>
        <taxon>Trifolium</taxon>
    </lineage>
</organism>
<dbReference type="InterPro" id="IPR043128">
    <property type="entry name" value="Rev_trsase/Diguanyl_cyclase"/>
</dbReference>
<keyword evidence="2" id="KW-1185">Reference proteome</keyword>
<proteinExistence type="predicted"/>
<dbReference type="Gene3D" id="3.30.70.270">
    <property type="match status" value="1"/>
</dbReference>
<evidence type="ECO:0000313" key="1">
    <source>
        <dbReference type="EMBL" id="MCI80190.1"/>
    </source>
</evidence>
<dbReference type="Proteomes" id="UP000265520">
    <property type="component" value="Unassembled WGS sequence"/>
</dbReference>
<comment type="caution">
    <text evidence="1">The sequence shown here is derived from an EMBL/GenBank/DDBJ whole genome shotgun (WGS) entry which is preliminary data.</text>
</comment>
<feature type="non-terminal residue" evidence="1">
    <location>
        <position position="41"/>
    </location>
</feature>
<dbReference type="AlphaFoldDB" id="A0A392V1A7"/>
<dbReference type="SUPFAM" id="SSF56672">
    <property type="entry name" value="DNA/RNA polymerases"/>
    <property type="match status" value="1"/>
</dbReference>
<sequence>MAKADMEKTAFMIESGNYYYNIMPFGLKNVGAAYQRMMNKV</sequence>